<dbReference type="PANTHER" id="PTHR47089">
    <property type="entry name" value="ABC TRANSPORTER, PERMEASE PROTEIN"/>
    <property type="match status" value="1"/>
</dbReference>
<feature type="transmembrane region" description="Helical" evidence="7">
    <location>
        <begin position="342"/>
        <end position="364"/>
    </location>
</feature>
<comment type="caution">
    <text evidence="8">The sequence shown here is derived from an EMBL/GenBank/DDBJ whole genome shotgun (WGS) entry which is preliminary data.</text>
</comment>
<evidence type="ECO:0000256" key="1">
    <source>
        <dbReference type="ARBA" id="ARBA00004651"/>
    </source>
</evidence>
<organism evidence="8 9">
    <name type="scientific">Tractidigestivibacter montrealensis</name>
    <dbReference type="NCBI Taxonomy" id="2972466"/>
    <lineage>
        <taxon>Bacteria</taxon>
        <taxon>Bacillati</taxon>
        <taxon>Actinomycetota</taxon>
        <taxon>Coriobacteriia</taxon>
        <taxon>Coriobacteriales</taxon>
        <taxon>Atopobiaceae</taxon>
        <taxon>Tractidigestivibacter</taxon>
    </lineage>
</organism>
<feature type="transmembrane region" description="Helical" evidence="7">
    <location>
        <begin position="12"/>
        <end position="35"/>
    </location>
</feature>
<feature type="transmembrane region" description="Helical" evidence="7">
    <location>
        <begin position="142"/>
        <end position="160"/>
    </location>
</feature>
<comment type="subcellular location">
    <subcellularLocation>
        <location evidence="1">Cell membrane</location>
        <topology evidence="1">Multi-pass membrane protein</topology>
    </subcellularLocation>
</comment>
<dbReference type="PANTHER" id="PTHR47089:SF1">
    <property type="entry name" value="GUANOSINE ABC TRANSPORTER PERMEASE PROTEIN NUPP"/>
    <property type="match status" value="1"/>
</dbReference>
<keyword evidence="4 7" id="KW-1133">Transmembrane helix</keyword>
<feature type="compositionally biased region" description="Basic and acidic residues" evidence="6">
    <location>
        <begin position="423"/>
        <end position="434"/>
    </location>
</feature>
<keyword evidence="9" id="KW-1185">Reference proteome</keyword>
<feature type="region of interest" description="Disordered" evidence="6">
    <location>
        <begin position="389"/>
        <end position="434"/>
    </location>
</feature>
<evidence type="ECO:0000256" key="3">
    <source>
        <dbReference type="ARBA" id="ARBA00022692"/>
    </source>
</evidence>
<evidence type="ECO:0000313" key="9">
    <source>
        <dbReference type="Proteomes" id="UP001204320"/>
    </source>
</evidence>
<feature type="transmembrane region" description="Helical" evidence="7">
    <location>
        <begin position="89"/>
        <end position="108"/>
    </location>
</feature>
<feature type="transmembrane region" description="Helical" evidence="7">
    <location>
        <begin position="304"/>
        <end position="330"/>
    </location>
</feature>
<keyword evidence="2" id="KW-1003">Cell membrane</keyword>
<reference evidence="8 9" key="1">
    <citation type="submission" date="2022-08" db="EMBL/GenBank/DDBJ databases">
        <title>Tractidigestivibacter montrealensis type strain KD21.</title>
        <authorList>
            <person name="Diop K."/>
            <person name="Richard C."/>
            <person name="Routy B."/>
        </authorList>
    </citation>
    <scope>NUCLEOTIDE SEQUENCE [LARGE SCALE GENOMIC DNA]</scope>
    <source>
        <strain evidence="8 9">KD21</strain>
    </source>
</reference>
<protein>
    <submittedName>
        <fullName evidence="8">ABC transporter permease</fullName>
    </submittedName>
</protein>
<dbReference type="RefSeq" id="WP_258498496.1">
    <property type="nucleotide sequence ID" value="NZ_JANSKA010000001.1"/>
</dbReference>
<dbReference type="EMBL" id="JANSKA010000001">
    <property type="protein sequence ID" value="MCR9035801.1"/>
    <property type="molecule type" value="Genomic_DNA"/>
</dbReference>
<name>A0ABT1Z6G1_9ACTN</name>
<dbReference type="Pfam" id="PF02653">
    <property type="entry name" value="BPD_transp_2"/>
    <property type="match status" value="1"/>
</dbReference>
<gene>
    <name evidence="8" type="ORF">NVS32_02365</name>
</gene>
<evidence type="ECO:0000256" key="4">
    <source>
        <dbReference type="ARBA" id="ARBA00022989"/>
    </source>
</evidence>
<evidence type="ECO:0000256" key="2">
    <source>
        <dbReference type="ARBA" id="ARBA00022475"/>
    </source>
</evidence>
<sequence length="434" mass="45043">MNNTVIKVLRKPITSAIIAILIGFLVAAIVLASAGYDPGASFAALFSGMVGRPRYIVNVIIKATPLLFCGIAVAFAFKVGLFNIGAEGQYILGTVAATIVGITCDLPAVLEIPLVVLSGTIAGALSGALIGWLKAKFGIHEVITSIMFNWISLYLCNYVVSLDVFHQPNTTGTYAVHDSAFTMILPNWKLSDDGQAALVNFPVLRDVLVRCDVNVGIVVAVVAAVFIGWLLKRTKMGYEMRAVGLNKDAARFAGINVEKNIVLCMVISGALCGVAGALNITGISPHGISTLAAFENNGFNGLSVAFIAGCSPVACIPASLLFAGLIYGGQTVQQTMGAPSEIISIMIGTIVFCMALGGVIPMLAEHIQRSRAERAEQACKLAAEVGATPAAPAGESGSQKTENAADPKAPAEASSKVAEPTDSSEKKGADGDAR</sequence>
<dbReference type="CDD" id="cd06580">
    <property type="entry name" value="TM_PBP1_transp_TpRbsC_like"/>
    <property type="match status" value="1"/>
</dbReference>
<feature type="transmembrane region" description="Helical" evidence="7">
    <location>
        <begin position="55"/>
        <end position="77"/>
    </location>
</feature>
<evidence type="ECO:0000256" key="5">
    <source>
        <dbReference type="ARBA" id="ARBA00023136"/>
    </source>
</evidence>
<keyword evidence="3 7" id="KW-0812">Transmembrane</keyword>
<evidence type="ECO:0000313" key="8">
    <source>
        <dbReference type="EMBL" id="MCR9035801.1"/>
    </source>
</evidence>
<evidence type="ECO:0000256" key="7">
    <source>
        <dbReference type="SAM" id="Phobius"/>
    </source>
</evidence>
<feature type="transmembrane region" description="Helical" evidence="7">
    <location>
        <begin position="213"/>
        <end position="231"/>
    </location>
</feature>
<feature type="transmembrane region" description="Helical" evidence="7">
    <location>
        <begin position="114"/>
        <end position="133"/>
    </location>
</feature>
<keyword evidence="5 7" id="KW-0472">Membrane</keyword>
<dbReference type="Proteomes" id="UP001204320">
    <property type="component" value="Unassembled WGS sequence"/>
</dbReference>
<feature type="transmembrane region" description="Helical" evidence="7">
    <location>
        <begin position="261"/>
        <end position="284"/>
    </location>
</feature>
<accession>A0ABT1Z6G1</accession>
<evidence type="ECO:0000256" key="6">
    <source>
        <dbReference type="SAM" id="MobiDB-lite"/>
    </source>
</evidence>
<dbReference type="InterPro" id="IPR001851">
    <property type="entry name" value="ABC_transp_permease"/>
</dbReference>
<proteinExistence type="predicted"/>